<feature type="coiled-coil region" evidence="2">
    <location>
        <begin position="933"/>
        <end position="988"/>
    </location>
</feature>
<dbReference type="Pfam" id="PF24883">
    <property type="entry name" value="NPHP3_N"/>
    <property type="match status" value="1"/>
</dbReference>
<reference evidence="4 5" key="1">
    <citation type="submission" date="2016-03" db="EMBL/GenBank/DDBJ databases">
        <title>Draft genome sequence of the Fonsecaea monophora CBS 269.37.</title>
        <authorList>
            <person name="Bombassaro A."/>
            <person name="Vinicius W.A."/>
            <person name="De Hoog S."/>
            <person name="Sun J."/>
            <person name="Souza E.M."/>
            <person name="Raittz R.T."/>
            <person name="Costa F."/>
            <person name="Leao A.C."/>
            <person name="Tadra-Sfeir M.Z."/>
            <person name="Baura V."/>
            <person name="Balsanelli E."/>
            <person name="Pedrosa F.O."/>
            <person name="Moreno L.F."/>
            <person name="Steffens M.B."/>
            <person name="Xi L."/>
            <person name="Bocca A.L."/>
            <person name="Felipe M.S."/>
            <person name="Teixeira M."/>
            <person name="Telles Filho F.Q."/>
            <person name="Azevedo C.M."/>
            <person name="Gomes R."/>
            <person name="Vicente V.A."/>
        </authorList>
    </citation>
    <scope>NUCLEOTIDE SEQUENCE [LARGE SCALE GENOMIC DNA]</scope>
    <source>
        <strain evidence="4 5">CBS 269.37</strain>
    </source>
</reference>
<dbReference type="Gene3D" id="1.25.40.10">
    <property type="entry name" value="Tetratricopeptide repeat domain"/>
    <property type="match status" value="2"/>
</dbReference>
<protein>
    <recommendedName>
        <fullName evidence="3">Nephrocystin 3-like N-terminal domain-containing protein</fullName>
    </recommendedName>
</protein>
<accession>A0A177FNF0</accession>
<feature type="domain" description="Nephrocystin 3-like N-terminal" evidence="3">
    <location>
        <begin position="318"/>
        <end position="485"/>
    </location>
</feature>
<gene>
    <name evidence="4" type="ORF">AYO21_01189</name>
</gene>
<dbReference type="OrthoDB" id="21416at2759"/>
<keyword evidence="2" id="KW-0175">Coiled coil</keyword>
<keyword evidence="5" id="KW-1185">Reference proteome</keyword>
<comment type="caution">
    <text evidence="4">The sequence shown here is derived from an EMBL/GenBank/DDBJ whole genome shotgun (WGS) entry which is preliminary data.</text>
</comment>
<dbReference type="InterPro" id="IPR027417">
    <property type="entry name" value="P-loop_NTPase"/>
</dbReference>
<evidence type="ECO:0000313" key="5">
    <source>
        <dbReference type="Proteomes" id="UP000077002"/>
    </source>
</evidence>
<dbReference type="InterPro" id="IPR056884">
    <property type="entry name" value="NPHP3-like_N"/>
</dbReference>
<dbReference type="EMBL" id="LVKK01000004">
    <property type="protein sequence ID" value="OAG44699.1"/>
    <property type="molecule type" value="Genomic_DNA"/>
</dbReference>
<dbReference type="AlphaFoldDB" id="A0A177FNF0"/>
<evidence type="ECO:0000313" key="4">
    <source>
        <dbReference type="EMBL" id="OAG44699.1"/>
    </source>
</evidence>
<dbReference type="PANTHER" id="PTHR10039:SF14">
    <property type="entry name" value="NACHT DOMAIN-CONTAINING PROTEIN"/>
    <property type="match status" value="1"/>
</dbReference>
<dbReference type="SUPFAM" id="SSF48452">
    <property type="entry name" value="TPR-like"/>
    <property type="match status" value="1"/>
</dbReference>
<proteinExistence type="predicted"/>
<dbReference type="RefSeq" id="XP_022516651.1">
    <property type="nucleotide sequence ID" value="XM_022651173.1"/>
</dbReference>
<dbReference type="InterPro" id="IPR011990">
    <property type="entry name" value="TPR-like_helical_dom_sf"/>
</dbReference>
<evidence type="ECO:0000256" key="2">
    <source>
        <dbReference type="SAM" id="Coils"/>
    </source>
</evidence>
<dbReference type="GeneID" id="34596369"/>
<dbReference type="Gene3D" id="3.40.50.300">
    <property type="entry name" value="P-loop containing nucleotide triphosphate hydrolases"/>
    <property type="match status" value="1"/>
</dbReference>
<dbReference type="SUPFAM" id="SSF52540">
    <property type="entry name" value="P-loop containing nucleoside triphosphate hydrolases"/>
    <property type="match status" value="1"/>
</dbReference>
<organism evidence="4 5">
    <name type="scientific">Fonsecaea monophora</name>
    <dbReference type="NCBI Taxonomy" id="254056"/>
    <lineage>
        <taxon>Eukaryota</taxon>
        <taxon>Fungi</taxon>
        <taxon>Dikarya</taxon>
        <taxon>Ascomycota</taxon>
        <taxon>Pezizomycotina</taxon>
        <taxon>Eurotiomycetes</taxon>
        <taxon>Chaetothyriomycetidae</taxon>
        <taxon>Chaetothyriales</taxon>
        <taxon>Herpotrichiellaceae</taxon>
        <taxon>Fonsecaea</taxon>
    </lineage>
</organism>
<evidence type="ECO:0000256" key="1">
    <source>
        <dbReference type="ARBA" id="ARBA00022737"/>
    </source>
</evidence>
<sequence>MWTILNAPEKPPKTADVVEECWLRAVDHFNNRLTKDRQKKLKVEELGKKFGCCTLGELARSIEANQRPVNDSDRGWKSTLRTIIRKLNDCAPVGDVLVAPQPVVAALVWGAIRLCLQLGASYIQFLDDIGHALVVIAGSTGIYEQVACTFKDHRDILDQIAEYFAHILGYLVRLEIQISRRGIAGVLRGSISLKLNRCFSDLKALELRLDQRITHTIHQGHIVHETRVTDEIIAQEKFREDLRAAYQVYFQEVRHQTAILQNIKAETYQTQQSLHQLKLCHSLQVRDAKVLEMNRDLVKWLDTAAGVSEPPTTEPTPGTCEWILSDPTWIKWKNATADRWPLWIKGDPGSGKTVLAHTLASALENETILLFSFGTEIHRGRDQIRQLFLSMLLRICTSGLIDQYHDIAPGLIQLKRLRTAFGHASQCGTQQLAQITRDIVSLLPPVILIIDAVDQCGETDDRNLLMKTLTAISENADHAVVLTSRGEPNIPNSHMIELTPDKTKLDIERYALQEISRFRGLQPIQHDILRRIDRDSAGSFLWVHLLLDHVRQGPSLQTRIQKLKAFPTEPRRIYEAVIRESTCKFEEQDQERQKCILRVLATTRSPLTRRTLFLMVDGDDNDAELKGPSRTDEDLGVDLDALCHPLVRVRAAHVYLTHPTLGDYIYGTARSEDPDLFLARKCLEKLTNERYRSWKTALRLLRKHLLPPHMVPDSEDSQPLKESVLYEYAVLHWHEHVSALQTPPDDVLDLLSQFLGGIESVTWSENLFEAKQQSGIAPQLEVQTMLKTWYDSLDKDTQQKIPIKDYFVKPHEELQKELKEKAQDRVAPYLPFMRLGQFFNLGGRSQQDWRKGFMYKEAVAAGFESSLGARHPLTLQTKTSMLQEFFWQGRFEEAEHELSKVAAIQREIYDQDSLDVYVTVQLLGYAQYSCARFREAMASLDETEEAFQRLEGENSPKGLVTRLYQGYVQEKQRELITARRNYETILHEWTPIGGDAHPLSIMARTALGMVCRKLKEHPTAEESLLNAWTQKRKVFGDDLNLTVDTAVSLALEYRDNAKLDLAKQVLEAIKSSEVFTTDFERSCQWQYVLSLVEFDRGYYNRPRMVLRDLVDQSIGDSREDNNRSLLWIRLTLANVLRHHENPDEAAALFSEIVEPIDEVERQFWFAPEPPERLRIAEQALQLVQECREDEAKALLHANRLQWVRERDFDILQGGPVTDVAVTNPVVTIVTDP</sequence>
<name>A0A177FNF0_9EURO</name>
<dbReference type="PANTHER" id="PTHR10039">
    <property type="entry name" value="AMELOGENIN"/>
    <property type="match status" value="1"/>
</dbReference>
<evidence type="ECO:0000259" key="3">
    <source>
        <dbReference type="Pfam" id="PF24883"/>
    </source>
</evidence>
<dbReference type="Proteomes" id="UP000077002">
    <property type="component" value="Unassembled WGS sequence"/>
</dbReference>
<keyword evidence="1" id="KW-0677">Repeat</keyword>